<evidence type="ECO:0000259" key="3">
    <source>
        <dbReference type="Pfam" id="PF08239"/>
    </source>
</evidence>
<dbReference type="AlphaFoldDB" id="E6X7A9"/>
<dbReference type="Gene3D" id="1.25.40.10">
    <property type="entry name" value="Tetratricopeptide repeat domain"/>
    <property type="match status" value="1"/>
</dbReference>
<sequence length="252" mass="28704">MKKILFIFILFIGFLGYSQNAKLFDAANTAYNDGKYEVAEKTYLKIVDNGEASSELYFNLGNVYYKENKIAPSIYYYEKALLLKPNDSDIKNNLAYAQNMTLDAITTAPETGFAKLYKNTTSFFSFEQWAYSSVILMFLFVLAYLLYYFLANATLKRISFISSLVFLVIALASIALAYLKYGEFKDDQPAIVFEKESSIQAEPNGRSTETFKLHEGTKVMVLETLNDWSKIKIPDGKTGWIPTSEIKMLKDI</sequence>
<reference evidence="4 5" key="1">
    <citation type="journal article" date="2010" name="Stand. Genomic Sci.">
        <title>Complete genome sequence of Cellulophaga algicola type strain (IC166).</title>
        <authorList>
            <person name="Abt B."/>
            <person name="Lu M."/>
            <person name="Misra M."/>
            <person name="Han C."/>
            <person name="Nolan M."/>
            <person name="Lucas S."/>
            <person name="Hammon N."/>
            <person name="Deshpande S."/>
            <person name="Cheng J.F."/>
            <person name="Tapia R."/>
            <person name="Goodwin L."/>
            <person name="Pitluck S."/>
            <person name="Liolios K."/>
            <person name="Pagani I."/>
            <person name="Ivanova N."/>
            <person name="Mavromatis K."/>
            <person name="Ovchinikova G."/>
            <person name="Pati A."/>
            <person name="Chen A."/>
            <person name="Palaniappan K."/>
            <person name="Land M."/>
            <person name="Hauser L."/>
            <person name="Chang Y.J."/>
            <person name="Jeffries C.D."/>
            <person name="Detter J.C."/>
            <person name="Brambilla E."/>
            <person name="Rohde M."/>
            <person name="Tindall B.J."/>
            <person name="Goker M."/>
            <person name="Woyke T."/>
            <person name="Bristow J."/>
            <person name="Eisen J.A."/>
            <person name="Markowitz V."/>
            <person name="Hugenholtz P."/>
            <person name="Kyrpides N.C."/>
            <person name="Klenk H.P."/>
            <person name="Lapidus A."/>
        </authorList>
    </citation>
    <scope>NUCLEOTIDE SEQUENCE [LARGE SCALE GENOMIC DNA]</scope>
    <source>
        <strain evidence="5">DSM 14237 / IC166 / ACAM 630</strain>
    </source>
</reference>
<dbReference type="Pfam" id="PF08239">
    <property type="entry name" value="SH3_3"/>
    <property type="match status" value="1"/>
</dbReference>
<feature type="transmembrane region" description="Helical" evidence="2">
    <location>
        <begin position="129"/>
        <end position="151"/>
    </location>
</feature>
<dbReference type="SMART" id="SM00028">
    <property type="entry name" value="TPR"/>
    <property type="match status" value="1"/>
</dbReference>
<feature type="repeat" description="TPR" evidence="1">
    <location>
        <begin position="54"/>
        <end position="87"/>
    </location>
</feature>
<dbReference type="PROSITE" id="PS50005">
    <property type="entry name" value="TPR"/>
    <property type="match status" value="1"/>
</dbReference>
<evidence type="ECO:0000256" key="2">
    <source>
        <dbReference type="SAM" id="Phobius"/>
    </source>
</evidence>
<keyword evidence="5" id="KW-1185">Reference proteome</keyword>
<dbReference type="KEGG" id="cao:Celal_1247"/>
<dbReference type="InterPro" id="IPR036028">
    <property type="entry name" value="SH3-like_dom_sf"/>
</dbReference>
<dbReference type="InterPro" id="IPR011990">
    <property type="entry name" value="TPR-like_helical_dom_sf"/>
</dbReference>
<keyword evidence="1" id="KW-0802">TPR repeat</keyword>
<keyword evidence="2" id="KW-0812">Transmembrane</keyword>
<dbReference type="eggNOG" id="COG0457">
    <property type="taxonomic scope" value="Bacteria"/>
</dbReference>
<feature type="transmembrane region" description="Helical" evidence="2">
    <location>
        <begin position="158"/>
        <end position="179"/>
    </location>
</feature>
<dbReference type="PROSITE" id="PS50293">
    <property type="entry name" value="TPR_REGION"/>
    <property type="match status" value="1"/>
</dbReference>
<dbReference type="OrthoDB" id="9776208at2"/>
<dbReference type="RefSeq" id="WP_013550046.1">
    <property type="nucleotide sequence ID" value="NC_014934.1"/>
</dbReference>
<feature type="domain" description="SH3b" evidence="3">
    <location>
        <begin position="201"/>
        <end position="246"/>
    </location>
</feature>
<evidence type="ECO:0000313" key="5">
    <source>
        <dbReference type="Proteomes" id="UP000008634"/>
    </source>
</evidence>
<name>E6X7A9_CELAD</name>
<evidence type="ECO:0000313" key="4">
    <source>
        <dbReference type="EMBL" id="ADV48562.1"/>
    </source>
</evidence>
<dbReference type="HOGENOM" id="CLU_080147_0_0_10"/>
<gene>
    <name evidence="4" type="ordered locus">Celal_1247</name>
</gene>
<accession>E6X7A9</accession>
<dbReference type="Proteomes" id="UP000008634">
    <property type="component" value="Chromosome"/>
</dbReference>
<dbReference type="InterPro" id="IPR003646">
    <property type="entry name" value="SH3-like_bac-type"/>
</dbReference>
<dbReference type="InterPro" id="IPR019734">
    <property type="entry name" value="TPR_rpt"/>
</dbReference>
<protein>
    <submittedName>
        <fullName evidence="4">Tetratricopeptide TPR_1 repeat-containing protein</fullName>
    </submittedName>
</protein>
<dbReference type="STRING" id="688270.Celal_1247"/>
<evidence type="ECO:0000256" key="1">
    <source>
        <dbReference type="PROSITE-ProRule" id="PRU00339"/>
    </source>
</evidence>
<keyword evidence="2" id="KW-1133">Transmembrane helix</keyword>
<dbReference type="SUPFAM" id="SSF48452">
    <property type="entry name" value="TPR-like"/>
    <property type="match status" value="1"/>
</dbReference>
<dbReference type="Gene3D" id="2.30.30.40">
    <property type="entry name" value="SH3 Domains"/>
    <property type="match status" value="1"/>
</dbReference>
<keyword evidence="2" id="KW-0472">Membrane</keyword>
<dbReference type="EMBL" id="CP002453">
    <property type="protein sequence ID" value="ADV48562.1"/>
    <property type="molecule type" value="Genomic_DNA"/>
</dbReference>
<dbReference type="SUPFAM" id="SSF50044">
    <property type="entry name" value="SH3-domain"/>
    <property type="match status" value="1"/>
</dbReference>
<dbReference type="Pfam" id="PF00515">
    <property type="entry name" value="TPR_1"/>
    <property type="match status" value="1"/>
</dbReference>
<proteinExistence type="predicted"/>
<organism evidence="4 5">
    <name type="scientific">Cellulophaga algicola (strain DSM 14237 / IC166 / ACAM 630)</name>
    <dbReference type="NCBI Taxonomy" id="688270"/>
    <lineage>
        <taxon>Bacteria</taxon>
        <taxon>Pseudomonadati</taxon>
        <taxon>Bacteroidota</taxon>
        <taxon>Flavobacteriia</taxon>
        <taxon>Flavobacteriales</taxon>
        <taxon>Flavobacteriaceae</taxon>
        <taxon>Cellulophaga</taxon>
    </lineage>
</organism>